<dbReference type="AlphaFoldDB" id="A0A8J4X7I9"/>
<keyword evidence="2" id="KW-0675">Receptor</keyword>
<proteinExistence type="predicted"/>
<dbReference type="Gene3D" id="3.10.200.10">
    <property type="entry name" value="Alpha carbonic anhydrase"/>
    <property type="match status" value="1"/>
</dbReference>
<dbReference type="InterPro" id="IPR036398">
    <property type="entry name" value="CA_dom_sf"/>
</dbReference>
<organism evidence="2 3">
    <name type="scientific">Clarias magur</name>
    <name type="common">Asian catfish</name>
    <name type="synonym">Macropteronotus magur</name>
    <dbReference type="NCBI Taxonomy" id="1594786"/>
    <lineage>
        <taxon>Eukaryota</taxon>
        <taxon>Metazoa</taxon>
        <taxon>Chordata</taxon>
        <taxon>Craniata</taxon>
        <taxon>Vertebrata</taxon>
        <taxon>Euteleostomi</taxon>
        <taxon>Actinopterygii</taxon>
        <taxon>Neopterygii</taxon>
        <taxon>Teleostei</taxon>
        <taxon>Ostariophysi</taxon>
        <taxon>Siluriformes</taxon>
        <taxon>Clariidae</taxon>
        <taxon>Clarias</taxon>
    </lineage>
</organism>
<dbReference type="SUPFAM" id="SSF51069">
    <property type="entry name" value="Carbonic anhydrase"/>
    <property type="match status" value="1"/>
</dbReference>
<evidence type="ECO:0000313" key="3">
    <source>
        <dbReference type="Proteomes" id="UP000727407"/>
    </source>
</evidence>
<dbReference type="Pfam" id="PF00194">
    <property type="entry name" value="Carb_anhydrase"/>
    <property type="match status" value="1"/>
</dbReference>
<dbReference type="InterPro" id="IPR001148">
    <property type="entry name" value="CA_dom"/>
</dbReference>
<dbReference type="EMBL" id="QNUK01000055">
    <property type="protein sequence ID" value="KAF5904576.1"/>
    <property type="molecule type" value="Genomic_DNA"/>
</dbReference>
<keyword evidence="3" id="KW-1185">Reference proteome</keyword>
<comment type="caution">
    <text evidence="2">The sequence shown here is derived from an EMBL/GenBank/DDBJ whole genome shotgun (WGS) entry which is preliminary data.</text>
</comment>
<gene>
    <name evidence="2" type="primary">ptprg</name>
    <name evidence="2" type="ORF">DAT39_005752</name>
</gene>
<feature type="domain" description="Alpha-carbonic anhydrase" evidence="1">
    <location>
        <begin position="1"/>
        <end position="83"/>
    </location>
</feature>
<reference evidence="2" key="1">
    <citation type="submission" date="2020-07" db="EMBL/GenBank/DDBJ databases">
        <title>Clarias magur genome sequencing, assembly and annotation.</title>
        <authorList>
            <person name="Kushwaha B."/>
            <person name="Kumar R."/>
            <person name="Das P."/>
            <person name="Joshi C.G."/>
            <person name="Kumar D."/>
            <person name="Nagpure N.S."/>
            <person name="Pandey M."/>
            <person name="Agarwal S."/>
            <person name="Srivastava S."/>
            <person name="Singh M."/>
            <person name="Sahoo L."/>
            <person name="Jayasankar P."/>
            <person name="Meher P.K."/>
            <person name="Koringa P.G."/>
            <person name="Iquebal M.A."/>
            <person name="Das S.P."/>
            <person name="Bit A."/>
            <person name="Patnaik S."/>
            <person name="Patel N."/>
            <person name="Shah T.M."/>
            <person name="Hinsu A."/>
            <person name="Jena J.K."/>
        </authorList>
    </citation>
    <scope>NUCLEOTIDE SEQUENCE</scope>
    <source>
        <strain evidence="2">CIFAMagur01</strain>
        <tissue evidence="2">Testis</tissue>
    </source>
</reference>
<dbReference type="PROSITE" id="PS51144">
    <property type="entry name" value="ALPHA_CA_2"/>
    <property type="match status" value="1"/>
</dbReference>
<evidence type="ECO:0000259" key="1">
    <source>
        <dbReference type="PROSITE" id="PS51144"/>
    </source>
</evidence>
<name>A0A8J4X7I9_CLAMG</name>
<protein>
    <submittedName>
        <fullName evidence="2">Receptor-type tyrosine-protein phosphatase gamma</fullName>
    </submittedName>
</protein>
<evidence type="ECO:0000313" key="2">
    <source>
        <dbReference type="EMBL" id="KAF5904576.1"/>
    </source>
</evidence>
<dbReference type="Proteomes" id="UP000727407">
    <property type="component" value="Unassembled WGS sequence"/>
</dbReference>
<dbReference type="OrthoDB" id="429145at2759"/>
<sequence length="83" mass="9251">MTQHSYTMAILLKDDYFVQGAGLPGRFKAEKVEFHWGQSNGSDGSEHSINGRRFPVEICGVWDRLPKSVTLRALGVQSLENAD</sequence>
<accession>A0A8J4X7I9</accession>